<dbReference type="RefSeq" id="WP_413274857.1">
    <property type="nucleotide sequence ID" value="NZ_JBHFNQ010000252.1"/>
</dbReference>
<dbReference type="Gene3D" id="3.90.1530.10">
    <property type="entry name" value="Conserved hypothetical protein from pyrococcus furiosus pfu- 392566-001, ParB domain"/>
    <property type="match status" value="1"/>
</dbReference>
<dbReference type="SMART" id="SM00470">
    <property type="entry name" value="ParB"/>
    <property type="match status" value="1"/>
</dbReference>
<feature type="region of interest" description="Disordered" evidence="1">
    <location>
        <begin position="1"/>
        <end position="25"/>
    </location>
</feature>
<dbReference type="EMBL" id="JBHFNQ010000252">
    <property type="protein sequence ID" value="MFB2881895.1"/>
    <property type="molecule type" value="Genomic_DNA"/>
</dbReference>
<evidence type="ECO:0000256" key="1">
    <source>
        <dbReference type="SAM" id="MobiDB-lite"/>
    </source>
</evidence>
<dbReference type="Proteomes" id="UP001576774">
    <property type="component" value="Unassembled WGS sequence"/>
</dbReference>
<gene>
    <name evidence="3" type="ORF">ACE1CC_34040</name>
</gene>
<dbReference type="InterPro" id="IPR036086">
    <property type="entry name" value="ParB/Sulfiredoxin_sf"/>
</dbReference>
<proteinExistence type="predicted"/>
<accession>A0ABV4XGF7</accession>
<name>A0ABV4XGF7_9CYAN</name>
<evidence type="ECO:0000259" key="2">
    <source>
        <dbReference type="SMART" id="SM00470"/>
    </source>
</evidence>
<evidence type="ECO:0000313" key="4">
    <source>
        <dbReference type="Proteomes" id="UP001576774"/>
    </source>
</evidence>
<dbReference type="PANTHER" id="PTHR33375">
    <property type="entry name" value="CHROMOSOME-PARTITIONING PROTEIN PARB-RELATED"/>
    <property type="match status" value="1"/>
</dbReference>
<dbReference type="InterPro" id="IPR003115">
    <property type="entry name" value="ParB_N"/>
</dbReference>
<protein>
    <submittedName>
        <fullName evidence="3">ParB/RepB/Spo0J family partition protein</fullName>
    </submittedName>
</protein>
<dbReference type="SUPFAM" id="SSF110849">
    <property type="entry name" value="ParB/Sulfiredoxin"/>
    <property type="match status" value="1"/>
</dbReference>
<dbReference type="Pfam" id="PF02195">
    <property type="entry name" value="ParB_N"/>
    <property type="match status" value="1"/>
</dbReference>
<comment type="caution">
    <text evidence="3">The sequence shown here is derived from an EMBL/GenBank/DDBJ whole genome shotgun (WGS) entry which is preliminary data.</text>
</comment>
<organism evidence="3 4">
    <name type="scientific">Floridaenema aerugineum BLCC-F46</name>
    <dbReference type="NCBI Taxonomy" id="3153654"/>
    <lineage>
        <taxon>Bacteria</taxon>
        <taxon>Bacillati</taxon>
        <taxon>Cyanobacteriota</taxon>
        <taxon>Cyanophyceae</taxon>
        <taxon>Oscillatoriophycideae</taxon>
        <taxon>Aerosakkonematales</taxon>
        <taxon>Aerosakkonemataceae</taxon>
        <taxon>Floridanema</taxon>
        <taxon>Floridanema aerugineum</taxon>
    </lineage>
</organism>
<dbReference type="PANTHER" id="PTHR33375:SF1">
    <property type="entry name" value="CHROMOSOME-PARTITIONING PROTEIN PARB-RELATED"/>
    <property type="match status" value="1"/>
</dbReference>
<dbReference type="InterPro" id="IPR050336">
    <property type="entry name" value="Chromosome_partition/occlusion"/>
</dbReference>
<reference evidence="3 4" key="1">
    <citation type="submission" date="2024-09" db="EMBL/GenBank/DDBJ databases">
        <title>Floridaenema gen nov. (Aerosakkonemataceae, Aerosakkonematales ord. nov., Cyanobacteria) from benthic tropical and subtropical fresh waters, with the description of four new species.</title>
        <authorList>
            <person name="Moretto J.A."/>
            <person name="Berthold D.E."/>
            <person name="Lefler F.W."/>
            <person name="Huang I.-S."/>
            <person name="Laughinghouse H. IV."/>
        </authorList>
    </citation>
    <scope>NUCLEOTIDE SEQUENCE [LARGE SCALE GENOMIC DNA]</scope>
    <source>
        <strain evidence="3 4">BLCC-F46</strain>
    </source>
</reference>
<evidence type="ECO:0000313" key="3">
    <source>
        <dbReference type="EMBL" id="MFB2881895.1"/>
    </source>
</evidence>
<sequence>MTKPEELGSKSTSQVDPHTLQPHPRNTFIYGEEEDISELVALIESSGWVKPLVITPNRTIISGHRRWKAVLTLGWHSVGVEVREFQTEVEELEALLLENASREKTVEQKVREGKAWEVVEKEKAKKRQVELAGTHRRGKTSDLVANLPQGMETGRTRERVSARVGMKARTYSKASQVVDLIDREFSQGNLEAAKGLRRVLNLQSVDAAYQLLKQPSQKRHQILSAHTGGKLKLTKLMSQTPFDSDLEAENSDTISAEAERIKSLAVGDVVFINITWQEKAGISERKWNGFWGVVQSNQMGITVNMGAEVINVKASDLKPVDLADEQLTQLQEVAEQILQLRMNQLDEMEVTMLNFLQQRVLFTSKQLSYLEYMESLH</sequence>
<feature type="domain" description="ParB-like N-terminal" evidence="2">
    <location>
        <begin position="13"/>
        <end position="100"/>
    </location>
</feature>
<keyword evidence="4" id="KW-1185">Reference proteome</keyword>